<proteinExistence type="predicted"/>
<protein>
    <submittedName>
        <fullName evidence="2">GNAT family N-acetyltransferase</fullName>
    </submittedName>
</protein>
<evidence type="ECO:0000259" key="1">
    <source>
        <dbReference type="Pfam" id="PF13480"/>
    </source>
</evidence>
<keyword evidence="3" id="KW-1185">Reference proteome</keyword>
<dbReference type="InterPro" id="IPR016181">
    <property type="entry name" value="Acyl_CoA_acyltransferase"/>
</dbReference>
<dbReference type="Proteomes" id="UP000476064">
    <property type="component" value="Chromosome"/>
</dbReference>
<dbReference type="RefSeq" id="WP_162359971.1">
    <property type="nucleotide sequence ID" value="NZ_CP048209.1"/>
</dbReference>
<evidence type="ECO:0000313" key="3">
    <source>
        <dbReference type="Proteomes" id="UP000476064"/>
    </source>
</evidence>
<reference evidence="2 3" key="1">
    <citation type="submission" date="2020-01" db="EMBL/GenBank/DDBJ databases">
        <title>Paenibacillus sp. nov., isolated from tomato rhizosphere.</title>
        <authorList>
            <person name="Weon H.-Y."/>
            <person name="Lee S.A."/>
        </authorList>
    </citation>
    <scope>NUCLEOTIDE SEQUENCE [LARGE SCALE GENOMIC DNA]</scope>
    <source>
        <strain evidence="2 3">12200R-189</strain>
    </source>
</reference>
<dbReference type="SUPFAM" id="SSF55729">
    <property type="entry name" value="Acyl-CoA N-acyltransferases (Nat)"/>
    <property type="match status" value="1"/>
</dbReference>
<name>A0A6C0G7A3_9BACL</name>
<gene>
    <name evidence="2" type="ORF">GXP70_28105</name>
</gene>
<evidence type="ECO:0000313" key="2">
    <source>
        <dbReference type="EMBL" id="QHT63435.1"/>
    </source>
</evidence>
<sequence length="353" mass="40573">MGHLECIGFEERTKWNCIVKSFAAYDTYYLNEYVSAFRHTNDGEPLLLYYQGDDMRLCYVVQQSDIADTAEFDGHVQRGEYFDWSTPYGYGGPLTEGQDLREVADFFRQLIRYCREQRVVSQFIRFHPLLQNQSLFESYCDLRRLKHTVVIDTSDRQVIASNLDAKNRNMIRKAEKNGIQIKIDNSDAAKAVFVELYRGTMDRNRASDYYYFNAAFFADTFASLEGNCSLFSAWLGDEIASSAIIMHSADKMHYHLSASRREYMHLAPNNLLLYTAACWGADNGFQAFHLGGGVAAEDSLFAFKRSFNKQGLADFYIGRTIFCEDGYSKLLNIRAASDVHFNPANQHMIQYRA</sequence>
<dbReference type="PANTHER" id="PTHR36174:SF1">
    <property type="entry name" value="LIPID II:GLYCINE GLYCYLTRANSFERASE"/>
    <property type="match status" value="1"/>
</dbReference>
<feature type="domain" description="BioF2-like acetyltransferase" evidence="1">
    <location>
        <begin position="168"/>
        <end position="295"/>
    </location>
</feature>
<keyword evidence="2" id="KW-0808">Transferase</keyword>
<organism evidence="2 3">
    <name type="scientific">Paenibacillus lycopersici</name>
    <dbReference type="NCBI Taxonomy" id="2704462"/>
    <lineage>
        <taxon>Bacteria</taxon>
        <taxon>Bacillati</taxon>
        <taxon>Bacillota</taxon>
        <taxon>Bacilli</taxon>
        <taxon>Bacillales</taxon>
        <taxon>Paenibacillaceae</taxon>
        <taxon>Paenibacillus</taxon>
    </lineage>
</organism>
<dbReference type="GO" id="GO:0016740">
    <property type="term" value="F:transferase activity"/>
    <property type="evidence" value="ECO:0007669"/>
    <property type="project" value="UniProtKB-KW"/>
</dbReference>
<dbReference type="PANTHER" id="PTHR36174">
    <property type="entry name" value="LIPID II:GLYCINE GLYCYLTRANSFERASE"/>
    <property type="match status" value="1"/>
</dbReference>
<dbReference type="InterPro" id="IPR038740">
    <property type="entry name" value="BioF2-like_GNAT_dom"/>
</dbReference>
<dbReference type="Gene3D" id="3.40.630.30">
    <property type="match status" value="1"/>
</dbReference>
<dbReference type="EMBL" id="CP048209">
    <property type="protein sequence ID" value="QHT63435.1"/>
    <property type="molecule type" value="Genomic_DNA"/>
</dbReference>
<accession>A0A6C0G7A3</accession>
<dbReference type="KEGG" id="plyc:GXP70_28105"/>
<dbReference type="AlphaFoldDB" id="A0A6C0G7A3"/>
<dbReference type="InterPro" id="IPR050644">
    <property type="entry name" value="PG_Glycine_Bridge_Synth"/>
</dbReference>
<dbReference type="Pfam" id="PF13480">
    <property type="entry name" value="Acetyltransf_6"/>
    <property type="match status" value="1"/>
</dbReference>